<protein>
    <submittedName>
        <fullName evidence="2">Uncharacterized protein</fullName>
    </submittedName>
</protein>
<evidence type="ECO:0000313" key="3">
    <source>
        <dbReference type="Proteomes" id="UP000283684"/>
    </source>
</evidence>
<evidence type="ECO:0000313" key="2">
    <source>
        <dbReference type="EMBL" id="RGZ50515.1"/>
    </source>
</evidence>
<gene>
    <name evidence="2" type="ORF">DW988_05030</name>
    <name evidence="1" type="ORF">GAP47_00650</name>
</gene>
<name>A0A413NPM1_BACUN</name>
<dbReference type="Proteomes" id="UP000462376">
    <property type="component" value="Unassembled WGS sequence"/>
</dbReference>
<accession>A0A413NPM1</accession>
<sequence length="62" mass="7708">MAKKVKPSETKYHCRDCKHSYDWHEKDYKGEFFLCRCPFFKYSKFLNKDHCEHFELKRNGKN</sequence>
<reference evidence="2 3" key="1">
    <citation type="submission" date="2018-08" db="EMBL/GenBank/DDBJ databases">
        <title>A genome reference for cultivated species of the human gut microbiota.</title>
        <authorList>
            <person name="Zou Y."/>
            <person name="Xue W."/>
            <person name="Luo G."/>
        </authorList>
    </citation>
    <scope>NUCLEOTIDE SEQUENCE [LARGE SCALE GENOMIC DNA]</scope>
    <source>
        <strain evidence="2 3">AM50-4</strain>
    </source>
</reference>
<organism evidence="2 3">
    <name type="scientific">Bacteroides uniformis</name>
    <dbReference type="NCBI Taxonomy" id="820"/>
    <lineage>
        <taxon>Bacteria</taxon>
        <taxon>Pseudomonadati</taxon>
        <taxon>Bacteroidota</taxon>
        <taxon>Bacteroidia</taxon>
        <taxon>Bacteroidales</taxon>
        <taxon>Bacteroidaceae</taxon>
        <taxon>Bacteroides</taxon>
    </lineage>
</organism>
<dbReference type="Proteomes" id="UP000283684">
    <property type="component" value="Unassembled WGS sequence"/>
</dbReference>
<evidence type="ECO:0000313" key="4">
    <source>
        <dbReference type="Proteomes" id="UP000462376"/>
    </source>
</evidence>
<reference evidence="1 4" key="2">
    <citation type="journal article" date="2019" name="Nat. Med.">
        <title>A library of human gut bacterial isolates paired with longitudinal multiomics data enables mechanistic microbiome research.</title>
        <authorList>
            <person name="Poyet M."/>
            <person name="Groussin M."/>
            <person name="Gibbons S.M."/>
            <person name="Avila-Pacheco J."/>
            <person name="Jiang X."/>
            <person name="Kearney S.M."/>
            <person name="Perrotta A.R."/>
            <person name="Berdy B."/>
            <person name="Zhao S."/>
            <person name="Lieberman T.D."/>
            <person name="Swanson P.K."/>
            <person name="Smith M."/>
            <person name="Roesemann S."/>
            <person name="Alexander J.E."/>
            <person name="Rich S.A."/>
            <person name="Livny J."/>
            <person name="Vlamakis H."/>
            <person name="Clish C."/>
            <person name="Bullock K."/>
            <person name="Deik A."/>
            <person name="Scott J."/>
            <person name="Pierce K.A."/>
            <person name="Xavier R.J."/>
            <person name="Alm E.J."/>
        </authorList>
    </citation>
    <scope>NUCLEOTIDE SEQUENCE [LARGE SCALE GENOMIC DNA]</scope>
    <source>
        <strain evidence="1 4">BIOML-A5</strain>
    </source>
</reference>
<dbReference type="EMBL" id="WCTL01000001">
    <property type="protein sequence ID" value="KAB4241167.1"/>
    <property type="molecule type" value="Genomic_DNA"/>
</dbReference>
<dbReference type="AlphaFoldDB" id="A0A413NPM1"/>
<proteinExistence type="predicted"/>
<dbReference type="EMBL" id="QSEE01000003">
    <property type="protein sequence ID" value="RGZ50515.1"/>
    <property type="molecule type" value="Genomic_DNA"/>
</dbReference>
<evidence type="ECO:0000313" key="1">
    <source>
        <dbReference type="EMBL" id="KAB4241167.1"/>
    </source>
</evidence>
<comment type="caution">
    <text evidence="2">The sequence shown here is derived from an EMBL/GenBank/DDBJ whole genome shotgun (WGS) entry which is preliminary data.</text>
</comment>